<dbReference type="PANTHER" id="PTHR31151">
    <property type="entry name" value="PROLINE-TRNA LIGASE (DUF1680)"/>
    <property type="match status" value="1"/>
</dbReference>
<dbReference type="InterPro" id="IPR049046">
    <property type="entry name" value="Beta-AFase-like_GH127_middle"/>
</dbReference>
<gene>
    <name evidence="3" type="ORF">H9964_05650</name>
</gene>
<evidence type="ECO:0000313" key="4">
    <source>
        <dbReference type="Proteomes" id="UP000824102"/>
    </source>
</evidence>
<feature type="domain" description="Non-reducing end beta-L-arabinofuranosidase-like GH127 middle" evidence="2">
    <location>
        <begin position="421"/>
        <end position="503"/>
    </location>
</feature>
<dbReference type="Proteomes" id="UP000824102">
    <property type="component" value="Unassembled WGS sequence"/>
</dbReference>
<sequence>MNIQQTKLQPLALSSVCVNDAYLVNALMKEADYLASLEEGRLLAGFYENAGIRTSFVRYGGWESGLIGGHTLGHYLTAIAQMSAHPALPKERRAFFLERCRRMTDALADCQKTAGSGFLWGAPLIAGGPEAQFDNVERDKLNIMTEAWVPWYTMHKILQGIIDIYRFTEYAPALDTAKRLGDWVCSRVLPWDEAMKHKVLAVEYGGMNDCLYDLFSLTGEETYALAAHCFDEEDFFDRILSEEKDVLKGKHANTQIPKILGALNRYLTMHGRTVAGQNVDASRYLEVAKVFFRTVLERHTYTTGGNSEWEHFGPDGVLDARRTNCNCETCNAYNMLKLARGLFSVKGEKYYTDYYDNAFTNSILPSQNPETGMTTYFQPMASGYFKVFSRPFDKFWCCTGSGMESFSKLGDSIAYTDGKCIYLEQYLSSLISYKGTELSLSCDFPLSDRGEIEVSGKGEIVLALRIPDWADGETELSLNSKMLPALEVNGHIPVRLQAGDKLSFRIPLTVTMQGLPDGKDAFAFRFGGAVLSADLGTEDMEETETGVDVTIPARKILKSERVYFPSLYPLFERPQDFLQREGEKFVLRGGDTELCYGLHYKRYKERYGIYFRFLEGEREPEGETRTPLDTVQPGYGQYETDELHSLAEQDTVSVTSDGTCRYALPGGYFSYDFLVDPEKNCSLSIELRAADNGKPLFVTVGDETLYGNDWLRYTEGEENYRIELSIARETLARHAHKKTVKGKEVTVLRVRFAGTKDRESARVCEFIYLFAE</sequence>
<evidence type="ECO:0000259" key="1">
    <source>
        <dbReference type="Pfam" id="PF07944"/>
    </source>
</evidence>
<feature type="domain" description="Non-reducing end beta-L-arabinofuranosidase-like GH127 catalytic" evidence="1">
    <location>
        <begin position="16"/>
        <end position="411"/>
    </location>
</feature>
<dbReference type="InterPro" id="IPR008928">
    <property type="entry name" value="6-hairpin_glycosidase_sf"/>
</dbReference>
<organism evidence="3 4">
    <name type="scientific">Candidatus Gallimonas intestinavium</name>
    <dbReference type="NCBI Taxonomy" id="2838603"/>
    <lineage>
        <taxon>Bacteria</taxon>
        <taxon>Bacillati</taxon>
        <taxon>Bacillota</taxon>
        <taxon>Clostridia</taxon>
        <taxon>Candidatus Gallimonas</taxon>
    </lineage>
</organism>
<dbReference type="Pfam" id="PF07944">
    <property type="entry name" value="Beta-AFase-like_GH127_cat"/>
    <property type="match status" value="1"/>
</dbReference>
<dbReference type="Pfam" id="PF20736">
    <property type="entry name" value="Glyco_hydro127M"/>
    <property type="match status" value="1"/>
</dbReference>
<dbReference type="AlphaFoldDB" id="A0A9D2K092"/>
<keyword evidence="3" id="KW-0378">Hydrolase</keyword>
<dbReference type="GO" id="GO:0005975">
    <property type="term" value="P:carbohydrate metabolic process"/>
    <property type="evidence" value="ECO:0007669"/>
    <property type="project" value="InterPro"/>
</dbReference>
<dbReference type="GO" id="GO:0016787">
    <property type="term" value="F:hydrolase activity"/>
    <property type="evidence" value="ECO:0007669"/>
    <property type="project" value="UniProtKB-KW"/>
</dbReference>
<dbReference type="InterPro" id="IPR012878">
    <property type="entry name" value="Beta-AFase-like_GH127_cat"/>
</dbReference>
<dbReference type="PANTHER" id="PTHR31151:SF0">
    <property type="entry name" value="PROLINE-TRNA LIGASE (DUF1680)"/>
    <property type="match status" value="1"/>
</dbReference>
<reference evidence="3" key="2">
    <citation type="submission" date="2021-04" db="EMBL/GenBank/DDBJ databases">
        <authorList>
            <person name="Gilroy R."/>
        </authorList>
    </citation>
    <scope>NUCLEOTIDE SEQUENCE</scope>
    <source>
        <strain evidence="3">ChiW7-2402</strain>
    </source>
</reference>
<comment type="caution">
    <text evidence="3">The sequence shown here is derived from an EMBL/GenBank/DDBJ whole genome shotgun (WGS) entry which is preliminary data.</text>
</comment>
<dbReference type="SUPFAM" id="SSF48208">
    <property type="entry name" value="Six-hairpin glycosidases"/>
    <property type="match status" value="1"/>
</dbReference>
<reference evidence="3" key="1">
    <citation type="journal article" date="2021" name="PeerJ">
        <title>Extensive microbial diversity within the chicken gut microbiome revealed by metagenomics and culture.</title>
        <authorList>
            <person name="Gilroy R."/>
            <person name="Ravi A."/>
            <person name="Getino M."/>
            <person name="Pursley I."/>
            <person name="Horton D.L."/>
            <person name="Alikhan N.F."/>
            <person name="Baker D."/>
            <person name="Gharbi K."/>
            <person name="Hall N."/>
            <person name="Watson M."/>
            <person name="Adriaenssens E.M."/>
            <person name="Foster-Nyarko E."/>
            <person name="Jarju S."/>
            <person name="Secka A."/>
            <person name="Antonio M."/>
            <person name="Oren A."/>
            <person name="Chaudhuri R.R."/>
            <person name="La Ragione R."/>
            <person name="Hildebrand F."/>
            <person name="Pallen M.J."/>
        </authorList>
    </citation>
    <scope>NUCLEOTIDE SEQUENCE</scope>
    <source>
        <strain evidence="3">ChiW7-2402</strain>
    </source>
</reference>
<name>A0A9D2K092_9FIRM</name>
<dbReference type="EMBL" id="DXBB01000077">
    <property type="protein sequence ID" value="HIZ73043.1"/>
    <property type="molecule type" value="Genomic_DNA"/>
</dbReference>
<evidence type="ECO:0000259" key="2">
    <source>
        <dbReference type="Pfam" id="PF20736"/>
    </source>
</evidence>
<proteinExistence type="predicted"/>
<accession>A0A9D2K092</accession>
<evidence type="ECO:0000313" key="3">
    <source>
        <dbReference type="EMBL" id="HIZ73043.1"/>
    </source>
</evidence>
<protein>
    <submittedName>
        <fullName evidence="3">Glycoside hydrolase family 127 protein</fullName>
    </submittedName>
</protein>